<evidence type="ECO:0000256" key="1">
    <source>
        <dbReference type="ARBA" id="ARBA00007220"/>
    </source>
</evidence>
<dbReference type="SUPFAM" id="SSF52540">
    <property type="entry name" value="P-loop containing nucleoside triphosphate hydrolases"/>
    <property type="match status" value="2"/>
</dbReference>
<organism evidence="6 7">
    <name type="scientific">Chiloscyllium punctatum</name>
    <name type="common">Brownbanded bambooshark</name>
    <name type="synonym">Hemiscyllium punctatum</name>
    <dbReference type="NCBI Taxonomy" id="137246"/>
    <lineage>
        <taxon>Eukaryota</taxon>
        <taxon>Metazoa</taxon>
        <taxon>Chordata</taxon>
        <taxon>Craniata</taxon>
        <taxon>Vertebrata</taxon>
        <taxon>Chondrichthyes</taxon>
        <taxon>Elasmobranchii</taxon>
        <taxon>Galeomorphii</taxon>
        <taxon>Galeoidea</taxon>
        <taxon>Orectolobiformes</taxon>
        <taxon>Hemiscylliidae</taxon>
        <taxon>Chiloscyllium</taxon>
    </lineage>
</organism>
<accession>A0A401SRW8</accession>
<dbReference type="GO" id="GO:0005524">
    <property type="term" value="F:ATP binding"/>
    <property type="evidence" value="ECO:0007669"/>
    <property type="project" value="InterPro"/>
</dbReference>
<comment type="caution">
    <text evidence="6">The sequence shown here is derived from an EMBL/GenBank/DDBJ whole genome shotgun (WGS) entry which is preliminary data.</text>
</comment>
<dbReference type="OrthoDB" id="522106at2759"/>
<comment type="similarity">
    <text evidence="1 5">Belongs to the adenylate kinase family.</text>
</comment>
<dbReference type="InterPro" id="IPR027417">
    <property type="entry name" value="P-loop_NTPase"/>
</dbReference>
<dbReference type="InterPro" id="IPR036193">
    <property type="entry name" value="ADK_active_lid_dom_sf"/>
</dbReference>
<keyword evidence="3" id="KW-0547">Nucleotide-binding</keyword>
<dbReference type="PRINTS" id="PR00094">
    <property type="entry name" value="ADENYLTKNASE"/>
</dbReference>
<evidence type="ECO:0000313" key="7">
    <source>
        <dbReference type="Proteomes" id="UP000287033"/>
    </source>
</evidence>
<sequence length="482" mass="54809">MDATKKPLRISPELGVYAEKHGIFQTLQRMLQCLLVDKPNDPIQYMIDHLKRENNEVARIFLLGPPASGKHTIAKLLCDNINTNVLTLDNMLANGKSEVANIIHRLNNRNKEIPNTLWAKLILERLSKMDCIKRGWILVGFPKTREQALALQEMGIAPEHVVILDAPDTVLIERNLEKRIDMTTGEIYHTTFNWPTSSKIQKRLVKPDGTSEEETAKRLLEYRRVIHGILNSYSKKYHIINADQPSVDVFSQTLSHVQSRHRSNAPYTPRIILHGPPGSGRSLQAALIAEKYRIVNVSCGQLLKEPVAAETRFGEAIKPYVESRQPVPDVIVLKCMTQRLSKLDCSTRGWVMHGFPQDLRQAEMLNDAGFIPNRVFFLDVPDDAVIERLTMRMTDPITGERYHSIYKPAPTSEVYSRCKINPKDAEENVEKALEVYHANVSELEQFYSPAIHVNADQDPYTVFEYIESCVVKPLSKNPNAFV</sequence>
<protein>
    <submittedName>
        <fullName evidence="6">Uncharacterized protein</fullName>
    </submittedName>
</protein>
<dbReference type="AlphaFoldDB" id="A0A401SRW8"/>
<reference evidence="6 7" key="1">
    <citation type="journal article" date="2018" name="Nat. Ecol. Evol.">
        <title>Shark genomes provide insights into elasmobranch evolution and the origin of vertebrates.</title>
        <authorList>
            <person name="Hara Y"/>
            <person name="Yamaguchi K"/>
            <person name="Onimaru K"/>
            <person name="Kadota M"/>
            <person name="Koyanagi M"/>
            <person name="Keeley SD"/>
            <person name="Tatsumi K"/>
            <person name="Tanaka K"/>
            <person name="Motone F"/>
            <person name="Kageyama Y"/>
            <person name="Nozu R"/>
            <person name="Adachi N"/>
            <person name="Nishimura O"/>
            <person name="Nakagawa R"/>
            <person name="Tanegashima C"/>
            <person name="Kiyatake I"/>
            <person name="Matsumoto R"/>
            <person name="Murakumo K"/>
            <person name="Nishida K"/>
            <person name="Terakita A"/>
            <person name="Kuratani S"/>
            <person name="Sato K"/>
            <person name="Hyodo S Kuraku.S."/>
        </authorList>
    </citation>
    <scope>NUCLEOTIDE SEQUENCE [LARGE SCALE GENOMIC DNA]</scope>
</reference>
<keyword evidence="2 5" id="KW-0808">Transferase</keyword>
<dbReference type="GO" id="GO:0004017">
    <property type="term" value="F:AMP kinase activity"/>
    <property type="evidence" value="ECO:0007669"/>
    <property type="project" value="InterPro"/>
</dbReference>
<gene>
    <name evidence="6" type="ORF">chiPu_0011579</name>
</gene>
<dbReference type="CDD" id="cd01428">
    <property type="entry name" value="ADK"/>
    <property type="match status" value="2"/>
</dbReference>
<evidence type="ECO:0000313" key="6">
    <source>
        <dbReference type="EMBL" id="GCC33112.1"/>
    </source>
</evidence>
<dbReference type="OMA" id="DCIRRGW"/>
<keyword evidence="4 5" id="KW-0418">Kinase</keyword>
<dbReference type="STRING" id="137246.A0A401SRW8"/>
<evidence type="ECO:0000256" key="4">
    <source>
        <dbReference type="ARBA" id="ARBA00022777"/>
    </source>
</evidence>
<dbReference type="InterPro" id="IPR000850">
    <property type="entry name" value="Adenylat/UMP-CMP_kin"/>
</dbReference>
<dbReference type="SUPFAM" id="SSF57774">
    <property type="entry name" value="Microbial and mitochondrial ADK, insert 'zinc finger' domain"/>
    <property type="match status" value="1"/>
</dbReference>
<dbReference type="Gene3D" id="3.40.50.300">
    <property type="entry name" value="P-loop containing nucleotide triphosphate hydrolases"/>
    <property type="match status" value="2"/>
</dbReference>
<dbReference type="EMBL" id="BEZZ01000486">
    <property type="protein sequence ID" value="GCC33112.1"/>
    <property type="molecule type" value="Genomic_DNA"/>
</dbReference>
<keyword evidence="7" id="KW-1185">Reference proteome</keyword>
<evidence type="ECO:0000256" key="3">
    <source>
        <dbReference type="ARBA" id="ARBA00022741"/>
    </source>
</evidence>
<dbReference type="Pfam" id="PF00406">
    <property type="entry name" value="ADK"/>
    <property type="match status" value="2"/>
</dbReference>
<evidence type="ECO:0000256" key="2">
    <source>
        <dbReference type="ARBA" id="ARBA00022679"/>
    </source>
</evidence>
<dbReference type="HAMAP" id="MF_00235">
    <property type="entry name" value="Adenylate_kinase_Adk"/>
    <property type="match status" value="1"/>
</dbReference>
<dbReference type="PANTHER" id="PTHR23359">
    <property type="entry name" value="NUCLEOTIDE KINASE"/>
    <property type="match status" value="1"/>
</dbReference>
<proteinExistence type="inferred from homology"/>
<dbReference type="Proteomes" id="UP000287033">
    <property type="component" value="Unassembled WGS sequence"/>
</dbReference>
<evidence type="ECO:0000256" key="5">
    <source>
        <dbReference type="RuleBase" id="RU003330"/>
    </source>
</evidence>
<name>A0A401SRW8_CHIPU</name>
<dbReference type="CDD" id="cd22979">
    <property type="entry name" value="DD_AK8"/>
    <property type="match status" value="1"/>
</dbReference>
<dbReference type="SUPFAM" id="SSF47391">
    <property type="entry name" value="Dimerization-anchoring domain of cAMP-dependent PK regulatory subunit"/>
    <property type="match status" value="1"/>
</dbReference>